<gene>
    <name evidence="3" type="ORF">Cgig2_020344</name>
</gene>
<keyword evidence="4" id="KW-1185">Reference proteome</keyword>
<feature type="transmembrane region" description="Helical" evidence="2">
    <location>
        <begin position="109"/>
        <end position="130"/>
    </location>
</feature>
<feature type="region of interest" description="Disordered" evidence="1">
    <location>
        <begin position="1"/>
        <end position="40"/>
    </location>
</feature>
<dbReference type="EMBL" id="JAKOGI010000177">
    <property type="protein sequence ID" value="KAJ8441053.1"/>
    <property type="molecule type" value="Genomic_DNA"/>
</dbReference>
<organism evidence="3 4">
    <name type="scientific">Carnegiea gigantea</name>
    <dbReference type="NCBI Taxonomy" id="171969"/>
    <lineage>
        <taxon>Eukaryota</taxon>
        <taxon>Viridiplantae</taxon>
        <taxon>Streptophyta</taxon>
        <taxon>Embryophyta</taxon>
        <taxon>Tracheophyta</taxon>
        <taxon>Spermatophyta</taxon>
        <taxon>Magnoliopsida</taxon>
        <taxon>eudicotyledons</taxon>
        <taxon>Gunneridae</taxon>
        <taxon>Pentapetalae</taxon>
        <taxon>Caryophyllales</taxon>
        <taxon>Cactineae</taxon>
        <taxon>Cactaceae</taxon>
        <taxon>Cactoideae</taxon>
        <taxon>Echinocereeae</taxon>
        <taxon>Carnegiea</taxon>
    </lineage>
</organism>
<keyword evidence="2" id="KW-1133">Transmembrane helix</keyword>
<evidence type="ECO:0000313" key="3">
    <source>
        <dbReference type="EMBL" id="KAJ8441053.1"/>
    </source>
</evidence>
<keyword evidence="2" id="KW-0472">Membrane</keyword>
<keyword evidence="2" id="KW-0812">Transmembrane</keyword>
<accession>A0A9Q1KCX1</accession>
<comment type="caution">
    <text evidence="3">The sequence shown here is derived from an EMBL/GenBank/DDBJ whole genome shotgun (WGS) entry which is preliminary data.</text>
</comment>
<evidence type="ECO:0000256" key="2">
    <source>
        <dbReference type="SAM" id="Phobius"/>
    </source>
</evidence>
<dbReference type="Proteomes" id="UP001153076">
    <property type="component" value="Unassembled WGS sequence"/>
</dbReference>
<dbReference type="AlphaFoldDB" id="A0A9Q1KCX1"/>
<feature type="transmembrane region" description="Helical" evidence="2">
    <location>
        <begin position="85"/>
        <end position="103"/>
    </location>
</feature>
<sequence length="164" mass="18071">MPSQEARAPTRRRLSDASVTWDASPDSVSADLHGGSISSHRKSVDRGAWMFFRGRWWRVGFCIIWVPFLGVSCVLACVRNYATSLVRQAAIFGLVFDPILIWLGRKNELWSYGVFGMAITPCGLLVLCLLETRGKSLCDTMEEQEWSDAGVAAANTSIATHSTA</sequence>
<evidence type="ECO:0000313" key="4">
    <source>
        <dbReference type="Proteomes" id="UP001153076"/>
    </source>
</evidence>
<reference evidence="3" key="1">
    <citation type="submission" date="2022-04" db="EMBL/GenBank/DDBJ databases">
        <title>Carnegiea gigantea Genome sequencing and assembly v2.</title>
        <authorList>
            <person name="Copetti D."/>
            <person name="Sanderson M.J."/>
            <person name="Burquez A."/>
            <person name="Wojciechowski M.F."/>
        </authorList>
    </citation>
    <scope>NUCLEOTIDE SEQUENCE</scope>
    <source>
        <strain evidence="3">SGP5-SGP5p</strain>
        <tissue evidence="3">Aerial part</tissue>
    </source>
</reference>
<dbReference type="OrthoDB" id="5296287at2759"/>
<feature type="transmembrane region" description="Helical" evidence="2">
    <location>
        <begin position="56"/>
        <end position="78"/>
    </location>
</feature>
<name>A0A9Q1KCX1_9CARY</name>
<protein>
    <submittedName>
        <fullName evidence="3">Uncharacterized protein</fullName>
    </submittedName>
</protein>
<evidence type="ECO:0000256" key="1">
    <source>
        <dbReference type="SAM" id="MobiDB-lite"/>
    </source>
</evidence>
<proteinExistence type="predicted"/>